<dbReference type="AlphaFoldDB" id="A0A1Y1Z4C3"/>
<keyword evidence="2" id="KW-1185">Reference proteome</keyword>
<comment type="caution">
    <text evidence="1">The sequence shown here is derived from an EMBL/GenBank/DDBJ whole genome shotgun (WGS) entry which is preliminary data.</text>
</comment>
<gene>
    <name evidence="1" type="ORF">K493DRAFT_296663</name>
</gene>
<accession>A0A1Y1Z4C3</accession>
<evidence type="ECO:0000313" key="1">
    <source>
        <dbReference type="EMBL" id="ORY05132.1"/>
    </source>
</evidence>
<dbReference type="EMBL" id="MCFE01000028">
    <property type="protein sequence ID" value="ORY05132.1"/>
    <property type="molecule type" value="Genomic_DNA"/>
</dbReference>
<sequence length="323" mass="37232">MDHLPDDVLITILEYLEYPPLYASINKRLMRLGTCHNVIINALYNLIGKEDLWKVAYHYPHLLTLDIYHGLLGRGAVPNVWFFQVYVHEIVLMLTKLQELPKSIATSDITGILEDGLRRFPPNRYHSDCIYGQEYSQLISCQLQGAGQVKQLITSYGILPTVDSLKLYYRDVSHDEISTSLYVGYYFLSLLFPPTKIGLSMLLHNVYIREADQDILTYLLKLNPDRDSTRRVTDKLHFLQEQGLCRIPSDKTLRNLLVHYGTNDGITTMLDLIQQEWPELMTAGFAEHVQMAFAMLMHRKIGPWNDSSIQSLLAFIPEPIEFL</sequence>
<dbReference type="InParanoid" id="A0A1Y1Z4C3"/>
<organism evidence="1 2">
    <name type="scientific">Basidiobolus meristosporus CBS 931.73</name>
    <dbReference type="NCBI Taxonomy" id="1314790"/>
    <lineage>
        <taxon>Eukaryota</taxon>
        <taxon>Fungi</taxon>
        <taxon>Fungi incertae sedis</taxon>
        <taxon>Zoopagomycota</taxon>
        <taxon>Entomophthoromycotina</taxon>
        <taxon>Basidiobolomycetes</taxon>
        <taxon>Basidiobolales</taxon>
        <taxon>Basidiobolaceae</taxon>
        <taxon>Basidiobolus</taxon>
    </lineage>
</organism>
<evidence type="ECO:0008006" key="3">
    <source>
        <dbReference type="Google" id="ProtNLM"/>
    </source>
</evidence>
<reference evidence="1 2" key="1">
    <citation type="submission" date="2016-07" db="EMBL/GenBank/DDBJ databases">
        <title>Pervasive Adenine N6-methylation of Active Genes in Fungi.</title>
        <authorList>
            <consortium name="DOE Joint Genome Institute"/>
            <person name="Mondo S.J."/>
            <person name="Dannebaum R.O."/>
            <person name="Kuo R.C."/>
            <person name="Labutti K."/>
            <person name="Haridas S."/>
            <person name="Kuo A."/>
            <person name="Salamov A."/>
            <person name="Ahrendt S.R."/>
            <person name="Lipzen A."/>
            <person name="Sullivan W."/>
            <person name="Andreopoulos W.B."/>
            <person name="Clum A."/>
            <person name="Lindquist E."/>
            <person name="Daum C."/>
            <person name="Ramamoorthy G.K."/>
            <person name="Gryganskyi A."/>
            <person name="Culley D."/>
            <person name="Magnuson J.K."/>
            <person name="James T.Y."/>
            <person name="O'Malley M.A."/>
            <person name="Stajich J.E."/>
            <person name="Spatafora J.W."/>
            <person name="Visel A."/>
            <person name="Grigoriev I.V."/>
        </authorList>
    </citation>
    <scope>NUCLEOTIDE SEQUENCE [LARGE SCALE GENOMIC DNA]</scope>
    <source>
        <strain evidence="1 2">CBS 931.73</strain>
    </source>
</reference>
<dbReference type="Proteomes" id="UP000193498">
    <property type="component" value="Unassembled WGS sequence"/>
</dbReference>
<evidence type="ECO:0000313" key="2">
    <source>
        <dbReference type="Proteomes" id="UP000193498"/>
    </source>
</evidence>
<name>A0A1Y1Z4C3_9FUNG</name>
<protein>
    <recommendedName>
        <fullName evidence="3">F-box domain-containing protein</fullName>
    </recommendedName>
</protein>
<proteinExistence type="predicted"/>